<keyword evidence="4" id="KW-1185">Reference proteome</keyword>
<dbReference type="AlphaFoldDB" id="A0A7W4YSQ2"/>
<keyword evidence="2" id="KW-1133">Transmembrane helix</keyword>
<keyword evidence="2" id="KW-0472">Membrane</keyword>
<feature type="transmembrane region" description="Helical" evidence="2">
    <location>
        <begin position="58"/>
        <end position="77"/>
    </location>
</feature>
<organism evidence="3 4">
    <name type="scientific">Cupriavidus alkaliphilus</name>
    <dbReference type="NCBI Taxonomy" id="942866"/>
    <lineage>
        <taxon>Bacteria</taxon>
        <taxon>Pseudomonadati</taxon>
        <taxon>Pseudomonadota</taxon>
        <taxon>Betaproteobacteria</taxon>
        <taxon>Burkholderiales</taxon>
        <taxon>Burkholderiaceae</taxon>
        <taxon>Cupriavidus</taxon>
    </lineage>
</organism>
<dbReference type="RefSeq" id="WP_183300401.1">
    <property type="nucleotide sequence ID" value="NZ_JACHWF010000006.1"/>
</dbReference>
<feature type="region of interest" description="Disordered" evidence="1">
    <location>
        <begin position="83"/>
        <end position="107"/>
    </location>
</feature>
<evidence type="ECO:0000256" key="1">
    <source>
        <dbReference type="SAM" id="MobiDB-lite"/>
    </source>
</evidence>
<accession>A0A7W4YSQ2</accession>
<name>A0A7W4YSQ2_9BURK</name>
<reference evidence="3 4" key="1">
    <citation type="submission" date="2020-08" db="EMBL/GenBank/DDBJ databases">
        <title>Genomic Encyclopedia of Type Strains, Phase IV (KMG-V): Genome sequencing to study the core and pangenomes of soil and plant-associated prokaryotes.</title>
        <authorList>
            <person name="Whitman W."/>
        </authorList>
    </citation>
    <scope>NUCLEOTIDE SEQUENCE [LARGE SCALE GENOMIC DNA]</scope>
    <source>
        <strain evidence="3 4">SLV-2362</strain>
    </source>
</reference>
<feature type="compositionally biased region" description="Low complexity" evidence="1">
    <location>
        <begin position="84"/>
        <end position="96"/>
    </location>
</feature>
<gene>
    <name evidence="3" type="ORF">FHX61_004771</name>
</gene>
<evidence type="ECO:0000256" key="2">
    <source>
        <dbReference type="SAM" id="Phobius"/>
    </source>
</evidence>
<dbReference type="Proteomes" id="UP000578036">
    <property type="component" value="Unassembled WGS sequence"/>
</dbReference>
<feature type="region of interest" description="Disordered" evidence="1">
    <location>
        <begin position="123"/>
        <end position="184"/>
    </location>
</feature>
<proteinExistence type="predicted"/>
<dbReference type="EMBL" id="JACHWF010000006">
    <property type="protein sequence ID" value="MBB3010095.1"/>
    <property type="molecule type" value="Genomic_DNA"/>
</dbReference>
<evidence type="ECO:0000313" key="3">
    <source>
        <dbReference type="EMBL" id="MBB3010095.1"/>
    </source>
</evidence>
<sequence length="184" mass="18679">MDLRDIQRMHEQYAQGPITIDVDAAPVAALGAPAKAAPPAQPVARATLFAALDGNKRLIGMMLLVAAVSLPVGMLLASANKRSPAPTAATTPATGPSEQPAGARPAEAIQWPGTNELATTEAELAKPAVAAPPSPAVASAVQVQKKVQTSKSEPVEARKPDATAHAPNRPAPKAGPASGDVKLF</sequence>
<feature type="compositionally biased region" description="Basic and acidic residues" evidence="1">
    <location>
        <begin position="153"/>
        <end position="162"/>
    </location>
</feature>
<feature type="compositionally biased region" description="Low complexity" evidence="1">
    <location>
        <begin position="136"/>
        <end position="152"/>
    </location>
</feature>
<protein>
    <submittedName>
        <fullName evidence="3">Uncharacterized protein</fullName>
    </submittedName>
</protein>
<comment type="caution">
    <text evidence="3">The sequence shown here is derived from an EMBL/GenBank/DDBJ whole genome shotgun (WGS) entry which is preliminary data.</text>
</comment>
<keyword evidence="2" id="KW-0812">Transmembrane</keyword>
<evidence type="ECO:0000313" key="4">
    <source>
        <dbReference type="Proteomes" id="UP000578036"/>
    </source>
</evidence>